<gene>
    <name evidence="2" type="ORF">JCM7686_2928</name>
</gene>
<dbReference type="Proteomes" id="UP000015480">
    <property type="component" value="Chromosome"/>
</dbReference>
<protein>
    <submittedName>
        <fullName evidence="2">Uncharacterized protein</fullName>
    </submittedName>
</protein>
<evidence type="ECO:0000313" key="3">
    <source>
        <dbReference type="Proteomes" id="UP000015480"/>
    </source>
</evidence>
<evidence type="ECO:0000256" key="1">
    <source>
        <dbReference type="SAM" id="MobiDB-lite"/>
    </source>
</evidence>
<dbReference type="eggNOG" id="ENOG502ZXEC">
    <property type="taxonomic scope" value="Bacteria"/>
</dbReference>
<reference evidence="2 3" key="1">
    <citation type="journal article" date="2014" name="BMC Genomics">
        <title>Architecture and functions of a multipartite genome of the methylotrophic bacterium Paracoccus aminophilus JCM 7686, containing primary and secondary chromids.</title>
        <authorList>
            <person name="Dziewit L."/>
            <person name="Czarnecki J."/>
            <person name="Wibberg D."/>
            <person name="Radlinska M."/>
            <person name="Mrozek P."/>
            <person name="Szymczak M."/>
            <person name="Schluter A."/>
            <person name="Puhler A."/>
            <person name="Bartosik D."/>
        </authorList>
    </citation>
    <scope>NUCLEOTIDE SEQUENCE [LARGE SCALE GENOMIC DNA]</scope>
    <source>
        <strain evidence="2">JCM 7686</strain>
    </source>
</reference>
<dbReference type="STRING" id="1367847.JCM7686_2928"/>
<dbReference type="PATRIC" id="fig|1367847.3.peg.2944"/>
<accession>S5YER8</accession>
<dbReference type="RefSeq" id="WP_020951611.1">
    <property type="nucleotide sequence ID" value="NC_022041.1"/>
</dbReference>
<keyword evidence="3" id="KW-1185">Reference proteome</keyword>
<sequence>MTIKLDDILARLPPVPDYFTERHMEIVRSLASVLLRDGTFDEAVWLQVQRYAVHRLKWDDINFDLETDDGEDEKGFGSPKVQRLAYLDKVLTPLERELFFTPASRKEGLGSEQASFMSLLTGAEKATSAPVDPVGAVTPFRPRRRPVGG</sequence>
<dbReference type="HOGENOM" id="CLU_1747861_0_0_5"/>
<dbReference type="KEGG" id="pami:JCM7686_2928"/>
<name>S5YER8_PARAH</name>
<proteinExistence type="predicted"/>
<organism evidence="2 3">
    <name type="scientific">Paracoccus aminophilus JCM 7686</name>
    <dbReference type="NCBI Taxonomy" id="1367847"/>
    <lineage>
        <taxon>Bacteria</taxon>
        <taxon>Pseudomonadati</taxon>
        <taxon>Pseudomonadota</taxon>
        <taxon>Alphaproteobacteria</taxon>
        <taxon>Rhodobacterales</taxon>
        <taxon>Paracoccaceae</taxon>
        <taxon>Paracoccus</taxon>
    </lineage>
</organism>
<feature type="region of interest" description="Disordered" evidence="1">
    <location>
        <begin position="124"/>
        <end position="149"/>
    </location>
</feature>
<evidence type="ECO:0000313" key="2">
    <source>
        <dbReference type="EMBL" id="AGT09973.1"/>
    </source>
</evidence>
<dbReference type="EMBL" id="CP006650">
    <property type="protein sequence ID" value="AGT09973.1"/>
    <property type="molecule type" value="Genomic_DNA"/>
</dbReference>
<dbReference type="AlphaFoldDB" id="S5YER8"/>